<accession>V6I6Q7</accession>
<evidence type="ECO:0000313" key="2">
    <source>
        <dbReference type="EMBL" id="EQA61849.1"/>
    </source>
</evidence>
<dbReference type="Proteomes" id="UP000018747">
    <property type="component" value="Unassembled WGS sequence"/>
</dbReference>
<organism evidence="2 3">
    <name type="scientific">Leptospira alexanderi serovar Manhao 3 str. L 60</name>
    <dbReference type="NCBI Taxonomy" id="1049759"/>
    <lineage>
        <taxon>Bacteria</taxon>
        <taxon>Pseudomonadati</taxon>
        <taxon>Spirochaetota</taxon>
        <taxon>Spirochaetia</taxon>
        <taxon>Leptospirales</taxon>
        <taxon>Leptospiraceae</taxon>
        <taxon>Leptospira</taxon>
    </lineage>
</organism>
<keyword evidence="3" id="KW-1185">Reference proteome</keyword>
<evidence type="ECO:0000313" key="3">
    <source>
        <dbReference type="Proteomes" id="UP000018747"/>
    </source>
</evidence>
<feature type="region of interest" description="Disordered" evidence="1">
    <location>
        <begin position="49"/>
        <end position="74"/>
    </location>
</feature>
<protein>
    <submittedName>
        <fullName evidence="2">Uncharacterized protein</fullName>
    </submittedName>
</protein>
<dbReference type="AlphaFoldDB" id="V6I6Q7"/>
<feature type="compositionally biased region" description="Polar residues" evidence="1">
    <location>
        <begin position="49"/>
        <end position="60"/>
    </location>
</feature>
<comment type="caution">
    <text evidence="2">The sequence shown here is derived from an EMBL/GenBank/DDBJ whole genome shotgun (WGS) entry which is preliminary data.</text>
</comment>
<sequence>MGDDGTGITNMGDSTNRTITMVMKNGSYLYIGYDNPNGIRIYRTNVANPGSSSASWSQIAGKSGVPVRTYRQQN</sequence>
<reference evidence="2" key="1">
    <citation type="submission" date="2013-05" db="EMBL/GenBank/DDBJ databases">
        <authorList>
            <person name="Harkins D.M."/>
            <person name="Durkin A.S."/>
            <person name="Brinkac L.M."/>
            <person name="Haft D.H."/>
            <person name="Selengut J.D."/>
            <person name="Sanka R."/>
            <person name="DePew J."/>
            <person name="Purushe J."/>
            <person name="Hartskeerl R.A."/>
            <person name="Ahmed A."/>
            <person name="van der Linden H."/>
            <person name="Goris M.G.A."/>
            <person name="Vinetz J.M."/>
            <person name="Sutton G.G."/>
            <person name="Nierman W.C."/>
            <person name="Fouts D.E."/>
        </authorList>
    </citation>
    <scope>NUCLEOTIDE SEQUENCE [LARGE SCALE GENOMIC DNA]</scope>
    <source>
        <strain evidence="2">L 60</strain>
    </source>
</reference>
<evidence type="ECO:0000256" key="1">
    <source>
        <dbReference type="SAM" id="MobiDB-lite"/>
    </source>
</evidence>
<name>V6I6Q7_9LEPT</name>
<gene>
    <name evidence="2" type="ORF">LEP1GSC062_3092</name>
</gene>
<dbReference type="EMBL" id="AHMT02000044">
    <property type="protein sequence ID" value="EQA61849.1"/>
    <property type="molecule type" value="Genomic_DNA"/>
</dbReference>
<proteinExistence type="predicted"/>